<gene>
    <name evidence="2" type="ORF">Tel_16010</name>
</gene>
<evidence type="ECO:0000313" key="2">
    <source>
        <dbReference type="EMBL" id="ALP54533.1"/>
    </source>
</evidence>
<evidence type="ECO:0000313" key="3">
    <source>
        <dbReference type="Proteomes" id="UP000055136"/>
    </source>
</evidence>
<organism evidence="2 3">
    <name type="scientific">Candidatus Tenderia electrophaga</name>
    <dbReference type="NCBI Taxonomy" id="1748243"/>
    <lineage>
        <taxon>Bacteria</taxon>
        <taxon>Pseudomonadati</taxon>
        <taxon>Pseudomonadota</taxon>
        <taxon>Gammaproteobacteria</taxon>
        <taxon>Candidatus Tenderiales</taxon>
        <taxon>Candidatus Tenderiaceae</taxon>
        <taxon>Candidatus Tenderia</taxon>
    </lineage>
</organism>
<accession>A0A0S2THB2</accession>
<dbReference type="STRING" id="1748243.Tel_16010"/>
<protein>
    <submittedName>
        <fullName evidence="2">Uncharacterized protein</fullName>
    </submittedName>
</protein>
<dbReference type="KEGG" id="tee:Tel_16010"/>
<dbReference type="Proteomes" id="UP000055136">
    <property type="component" value="Chromosome"/>
</dbReference>
<dbReference type="AlphaFoldDB" id="A0A0S2THB2"/>
<dbReference type="EMBL" id="CP013099">
    <property type="protein sequence ID" value="ALP54533.1"/>
    <property type="molecule type" value="Genomic_DNA"/>
</dbReference>
<keyword evidence="3" id="KW-1185">Reference proteome</keyword>
<name>A0A0S2THB2_9GAMM</name>
<reference evidence="2" key="1">
    <citation type="submission" date="2015-10" db="EMBL/GenBank/DDBJ databases">
        <title>Description of Candidatus Tenderia electrophaga gen. nov, sp. nov., an Uncultivated Electroautotroph from a Biocathode Enrichment.</title>
        <authorList>
            <person name="Eddie B.J."/>
            <person name="Malanoski A.P."/>
            <person name="Wang Z."/>
            <person name="Hall R.J."/>
            <person name="Oh S.D."/>
            <person name="Heiner C."/>
            <person name="Lin B."/>
            <person name="Strycharz-Glaven S.M."/>
        </authorList>
    </citation>
    <scope>NUCLEOTIDE SEQUENCE [LARGE SCALE GENOMIC DNA]</scope>
    <source>
        <strain evidence="2">NRL1</strain>
    </source>
</reference>
<evidence type="ECO:0000256" key="1">
    <source>
        <dbReference type="SAM" id="MobiDB-lite"/>
    </source>
</evidence>
<feature type="compositionally biased region" description="Basic and acidic residues" evidence="1">
    <location>
        <begin position="9"/>
        <end position="23"/>
    </location>
</feature>
<sequence>MSTAFNDPGVERDIDDQHAKPQRDLQGAGEMGGIDDGREIMFDKALFILGRPAHAPQPVFQGC</sequence>
<feature type="region of interest" description="Disordered" evidence="1">
    <location>
        <begin position="1"/>
        <end position="35"/>
    </location>
</feature>
<proteinExistence type="predicted"/>